<dbReference type="EMBL" id="VFOL01000001">
    <property type="protein sequence ID" value="TQL35622.1"/>
    <property type="molecule type" value="Genomic_DNA"/>
</dbReference>
<organism evidence="1 2">
    <name type="scientific">Salinispora arenicola</name>
    <dbReference type="NCBI Taxonomy" id="168697"/>
    <lineage>
        <taxon>Bacteria</taxon>
        <taxon>Bacillati</taxon>
        <taxon>Actinomycetota</taxon>
        <taxon>Actinomycetes</taxon>
        <taxon>Micromonosporales</taxon>
        <taxon>Micromonosporaceae</taxon>
        <taxon>Salinispora</taxon>
    </lineage>
</organism>
<reference evidence="1 2" key="1">
    <citation type="submission" date="2019-06" db="EMBL/GenBank/DDBJ databases">
        <title>Sequencing the genomes of 1000 actinobacteria strains.</title>
        <authorList>
            <person name="Klenk H.-P."/>
        </authorList>
    </citation>
    <scope>NUCLEOTIDE SEQUENCE [LARGE SCALE GENOMIC DNA]</scope>
    <source>
        <strain evidence="1 2">DSM 44819</strain>
    </source>
</reference>
<evidence type="ECO:0000313" key="2">
    <source>
        <dbReference type="Proteomes" id="UP000315983"/>
    </source>
</evidence>
<name>A0A542XIG0_SALAC</name>
<sequence>MMDIEEAPLPPIADLVKRYEDEVFFVDERAAAQYAYALAIRFKDAGQMDDARQYARRALHYAERAPSKTLDDVTCDRLTIGGVPMPERFHDGVVRNRLSDLFAD</sequence>
<protein>
    <submittedName>
        <fullName evidence="1">Uncharacterized protein</fullName>
    </submittedName>
</protein>
<comment type="caution">
    <text evidence="1">The sequence shown here is derived from an EMBL/GenBank/DDBJ whole genome shotgun (WGS) entry which is preliminary data.</text>
</comment>
<dbReference type="GeneID" id="93770022"/>
<proteinExistence type="predicted"/>
<accession>A0A542XIG0</accession>
<gene>
    <name evidence="1" type="ORF">FB564_0681</name>
</gene>
<dbReference type="RefSeq" id="WP_142116109.1">
    <property type="nucleotide sequence ID" value="NZ_BOQM01000053.1"/>
</dbReference>
<dbReference type="Proteomes" id="UP000315983">
    <property type="component" value="Unassembled WGS sequence"/>
</dbReference>
<dbReference type="AlphaFoldDB" id="A0A542XIG0"/>
<evidence type="ECO:0000313" key="1">
    <source>
        <dbReference type="EMBL" id="TQL35622.1"/>
    </source>
</evidence>